<sequence length="380" mass="39939">MDFALRFPGRILFGRDERHAGAELIASYGARVALVRGRSVGWADTLEDTLREAGRTVEVIVSRGEPSYPDLCDALGRLREMRPDCVVAVGGGAVLDLGKALAALIPAASDPIVHFELVGEGRPLSAPPLPFVAIPTTAGTGAEATRNAVIQFPEHRRKVSLRDDRMMASLAIVDPALTDRCPRAVTLASGLDALTQVIEPYLCSRANILTDALCRDAIPRAIHALVQLMARESTDARDDMARVSLFGGVALGNAGLGAVHGFAGVIGGRSGAAHGAICGRLLPGVLQANRAAVAGDSAMSARFHEVTGWLGEGLAVAPADAFTALERQIDEWGLPRLGAMGVDPDEIEETARLSRSSSSMAANPVPLSEYVLSDILRAAF</sequence>
<dbReference type="InterPro" id="IPR018211">
    <property type="entry name" value="ADH_Fe_CS"/>
</dbReference>
<dbReference type="Gene3D" id="1.20.1090.10">
    <property type="entry name" value="Dehydroquinate synthase-like - alpha domain"/>
    <property type="match status" value="1"/>
</dbReference>
<evidence type="ECO:0000256" key="3">
    <source>
        <dbReference type="ARBA" id="ARBA00023002"/>
    </source>
</evidence>
<dbReference type="Proteomes" id="UP000185622">
    <property type="component" value="Chromosome"/>
</dbReference>
<evidence type="ECO:0000313" key="8">
    <source>
        <dbReference type="Proteomes" id="UP000185622"/>
    </source>
</evidence>
<evidence type="ECO:0000256" key="4">
    <source>
        <dbReference type="ARBA" id="ARBA00023027"/>
    </source>
</evidence>
<dbReference type="InterPro" id="IPR039697">
    <property type="entry name" value="Alcohol_dehydrogenase_Fe"/>
</dbReference>
<dbReference type="PROSITE" id="PS00913">
    <property type="entry name" value="ADH_IRON_1"/>
    <property type="match status" value="1"/>
</dbReference>
<organism evidence="7 8">
    <name type="scientific">Thioclava nitratireducens</name>
    <dbReference type="NCBI Taxonomy" id="1915078"/>
    <lineage>
        <taxon>Bacteria</taxon>
        <taxon>Pseudomonadati</taxon>
        <taxon>Pseudomonadota</taxon>
        <taxon>Alphaproteobacteria</taxon>
        <taxon>Rhodobacterales</taxon>
        <taxon>Paracoccaceae</taxon>
        <taxon>Thioclava</taxon>
    </lineage>
</organism>
<keyword evidence="4" id="KW-0520">NAD</keyword>
<feature type="domain" description="Alcohol dehydrogenase iron-type/glycerol dehydrogenase GldA" evidence="5">
    <location>
        <begin position="8"/>
        <end position="175"/>
    </location>
</feature>
<evidence type="ECO:0000313" key="7">
    <source>
        <dbReference type="EMBL" id="AQS46831.1"/>
    </source>
</evidence>
<accession>A0ABN4XB71</accession>
<dbReference type="InterPro" id="IPR056798">
    <property type="entry name" value="ADH_Fe_C"/>
</dbReference>
<evidence type="ECO:0000259" key="5">
    <source>
        <dbReference type="Pfam" id="PF00465"/>
    </source>
</evidence>
<dbReference type="SUPFAM" id="SSF56796">
    <property type="entry name" value="Dehydroquinate synthase-like"/>
    <property type="match status" value="1"/>
</dbReference>
<evidence type="ECO:0000259" key="6">
    <source>
        <dbReference type="Pfam" id="PF25137"/>
    </source>
</evidence>
<keyword evidence="3" id="KW-0560">Oxidoreductase</keyword>
<dbReference type="PANTHER" id="PTHR11496">
    <property type="entry name" value="ALCOHOL DEHYDROGENASE"/>
    <property type="match status" value="1"/>
</dbReference>
<evidence type="ECO:0000256" key="1">
    <source>
        <dbReference type="ARBA" id="ARBA00001962"/>
    </source>
</evidence>
<protein>
    <submittedName>
        <fullName evidence="7">Alcohol dehydrogenase</fullName>
    </submittedName>
</protein>
<feature type="domain" description="Fe-containing alcohol dehydrogenase-like C-terminal" evidence="6">
    <location>
        <begin position="186"/>
        <end position="380"/>
    </location>
</feature>
<evidence type="ECO:0000256" key="2">
    <source>
        <dbReference type="ARBA" id="ARBA00007358"/>
    </source>
</evidence>
<comment type="cofactor">
    <cofactor evidence="1">
        <name>Fe cation</name>
        <dbReference type="ChEBI" id="CHEBI:24875"/>
    </cofactor>
</comment>
<dbReference type="Pfam" id="PF00465">
    <property type="entry name" value="Fe-ADH"/>
    <property type="match status" value="1"/>
</dbReference>
<dbReference type="EMBL" id="CP019437">
    <property type="protein sequence ID" value="AQS46831.1"/>
    <property type="molecule type" value="Genomic_DNA"/>
</dbReference>
<keyword evidence="8" id="KW-1185">Reference proteome</keyword>
<name>A0ABN4XB71_9RHOB</name>
<comment type="similarity">
    <text evidence="2">Belongs to the iron-containing alcohol dehydrogenase family.</text>
</comment>
<dbReference type="Pfam" id="PF25137">
    <property type="entry name" value="ADH_Fe_C"/>
    <property type="match status" value="1"/>
</dbReference>
<reference evidence="7 8" key="1">
    <citation type="submission" date="2017-01" db="EMBL/GenBank/DDBJ databases">
        <title>The complete genome sequence of a sulfur-oxidizing marine bacterium Thioclava sp. 25B10_4T.</title>
        <authorList>
            <person name="Liu Y."/>
            <person name="Lai Q."/>
            <person name="Shao Z."/>
        </authorList>
    </citation>
    <scope>NUCLEOTIDE SEQUENCE [LARGE SCALE GENOMIC DNA]</scope>
    <source>
        <strain evidence="7 8">25B10_4</strain>
    </source>
</reference>
<dbReference type="Gene3D" id="3.40.50.1970">
    <property type="match status" value="1"/>
</dbReference>
<dbReference type="CDD" id="cd08183">
    <property type="entry name" value="Fe-ADH-like"/>
    <property type="match status" value="1"/>
</dbReference>
<gene>
    <name evidence="7" type="ORF">BMG03_02695</name>
</gene>
<dbReference type="InterPro" id="IPR001670">
    <property type="entry name" value="ADH_Fe/GldA"/>
</dbReference>
<dbReference type="PANTHER" id="PTHR11496:SF102">
    <property type="entry name" value="ALCOHOL DEHYDROGENASE 4"/>
    <property type="match status" value="1"/>
</dbReference>
<proteinExistence type="inferred from homology"/>